<comment type="caution">
    <text evidence="4">The sequence shown here is derived from an EMBL/GenBank/DDBJ whole genome shotgun (WGS) entry which is preliminary data.</text>
</comment>
<protein>
    <recommendedName>
        <fullName evidence="6">Chitin synthase</fullName>
    </recommendedName>
</protein>
<dbReference type="GO" id="GO:0071944">
    <property type="term" value="C:cell periphery"/>
    <property type="evidence" value="ECO:0007669"/>
    <property type="project" value="TreeGrafter"/>
</dbReference>
<dbReference type="EMBL" id="JAIWYP010000002">
    <property type="protein sequence ID" value="KAH3868275.1"/>
    <property type="molecule type" value="Genomic_DNA"/>
</dbReference>
<dbReference type="PANTHER" id="PTHR22914:SF41">
    <property type="entry name" value="CHITIN SYNTHASE 7"/>
    <property type="match status" value="1"/>
</dbReference>
<dbReference type="GO" id="GO:0004100">
    <property type="term" value="F:chitin synthase activity"/>
    <property type="evidence" value="ECO:0007669"/>
    <property type="project" value="InterPro"/>
</dbReference>
<evidence type="ECO:0008006" key="6">
    <source>
        <dbReference type="Google" id="ProtNLM"/>
    </source>
</evidence>
<keyword evidence="2" id="KW-0812">Transmembrane</keyword>
<dbReference type="PANTHER" id="PTHR22914">
    <property type="entry name" value="CHITIN SYNTHASE"/>
    <property type="match status" value="1"/>
</dbReference>
<evidence type="ECO:0000313" key="5">
    <source>
        <dbReference type="Proteomes" id="UP000828390"/>
    </source>
</evidence>
<name>A0A9D4RJA9_DREPO</name>
<evidence type="ECO:0000313" key="4">
    <source>
        <dbReference type="EMBL" id="KAH3868275.1"/>
    </source>
</evidence>
<reference evidence="4" key="2">
    <citation type="submission" date="2020-11" db="EMBL/GenBank/DDBJ databases">
        <authorList>
            <person name="McCartney M.A."/>
            <person name="Auch B."/>
            <person name="Kono T."/>
            <person name="Mallez S."/>
            <person name="Becker A."/>
            <person name="Gohl D.M."/>
            <person name="Silverstein K.A.T."/>
            <person name="Koren S."/>
            <person name="Bechman K.B."/>
            <person name="Herman A."/>
            <person name="Abrahante J.E."/>
            <person name="Garbe J."/>
        </authorList>
    </citation>
    <scope>NUCLEOTIDE SEQUENCE</scope>
    <source>
        <strain evidence="4">Duluth1</strain>
        <tissue evidence="4">Whole animal</tissue>
    </source>
</reference>
<dbReference type="GO" id="GO:0006031">
    <property type="term" value="P:chitin biosynthetic process"/>
    <property type="evidence" value="ECO:0007669"/>
    <property type="project" value="TreeGrafter"/>
</dbReference>
<comment type="subcellular location">
    <subcellularLocation>
        <location evidence="1">Membrane</location>
        <topology evidence="1">Multi-pass membrane protein</topology>
    </subcellularLocation>
</comment>
<reference evidence="4" key="1">
    <citation type="journal article" date="2019" name="bioRxiv">
        <title>The Genome of the Zebra Mussel, Dreissena polymorpha: A Resource for Invasive Species Research.</title>
        <authorList>
            <person name="McCartney M.A."/>
            <person name="Auch B."/>
            <person name="Kono T."/>
            <person name="Mallez S."/>
            <person name="Zhang Y."/>
            <person name="Obille A."/>
            <person name="Becker A."/>
            <person name="Abrahante J.E."/>
            <person name="Garbe J."/>
            <person name="Badalamenti J.P."/>
            <person name="Herman A."/>
            <person name="Mangelson H."/>
            <person name="Liachko I."/>
            <person name="Sullivan S."/>
            <person name="Sone E.D."/>
            <person name="Koren S."/>
            <person name="Silverstein K.A.T."/>
            <person name="Beckman K.B."/>
            <person name="Gohl D.M."/>
        </authorList>
    </citation>
    <scope>NUCLEOTIDE SEQUENCE</scope>
    <source>
        <strain evidence="4">Duluth1</strain>
        <tissue evidence="4">Whole animal</tissue>
    </source>
</reference>
<keyword evidence="3" id="KW-0472">Membrane</keyword>
<sequence length="66" mass="7464">MTFQAAEHVVGSVLCSPGCFSVYRCSAIRDILPEYATNVEHAFDFLTKDMGEDRWLCTLLVNNTYL</sequence>
<proteinExistence type="predicted"/>
<organism evidence="4 5">
    <name type="scientific">Dreissena polymorpha</name>
    <name type="common">Zebra mussel</name>
    <name type="synonym">Mytilus polymorpha</name>
    <dbReference type="NCBI Taxonomy" id="45954"/>
    <lineage>
        <taxon>Eukaryota</taxon>
        <taxon>Metazoa</taxon>
        <taxon>Spiralia</taxon>
        <taxon>Lophotrochozoa</taxon>
        <taxon>Mollusca</taxon>
        <taxon>Bivalvia</taxon>
        <taxon>Autobranchia</taxon>
        <taxon>Heteroconchia</taxon>
        <taxon>Euheterodonta</taxon>
        <taxon>Imparidentia</taxon>
        <taxon>Neoheterodontei</taxon>
        <taxon>Myida</taxon>
        <taxon>Dreissenoidea</taxon>
        <taxon>Dreissenidae</taxon>
        <taxon>Dreissena</taxon>
    </lineage>
</organism>
<accession>A0A9D4RJA9</accession>
<dbReference type="AlphaFoldDB" id="A0A9D4RJA9"/>
<dbReference type="Proteomes" id="UP000828390">
    <property type="component" value="Unassembled WGS sequence"/>
</dbReference>
<evidence type="ECO:0000256" key="3">
    <source>
        <dbReference type="ARBA" id="ARBA00023136"/>
    </source>
</evidence>
<evidence type="ECO:0000256" key="2">
    <source>
        <dbReference type="ARBA" id="ARBA00022692"/>
    </source>
</evidence>
<evidence type="ECO:0000256" key="1">
    <source>
        <dbReference type="ARBA" id="ARBA00004141"/>
    </source>
</evidence>
<dbReference type="GO" id="GO:0016020">
    <property type="term" value="C:membrane"/>
    <property type="evidence" value="ECO:0007669"/>
    <property type="project" value="UniProtKB-SubCell"/>
</dbReference>
<gene>
    <name evidence="4" type="ORF">DPMN_031417</name>
</gene>
<dbReference type="InterPro" id="IPR004835">
    <property type="entry name" value="Chitin_synth"/>
</dbReference>
<keyword evidence="5" id="KW-1185">Reference proteome</keyword>